<dbReference type="Gene3D" id="3.90.870.10">
    <property type="entry name" value="DHBP synthase"/>
    <property type="match status" value="1"/>
</dbReference>
<dbReference type="PANTHER" id="PTHR17490">
    <property type="entry name" value="SUA5"/>
    <property type="match status" value="1"/>
</dbReference>
<dbReference type="OrthoDB" id="9814580at2"/>
<reference evidence="12" key="1">
    <citation type="submission" date="2015-08" db="EMBL/GenBank/DDBJ databases">
        <authorList>
            <person name="Varghese N."/>
        </authorList>
    </citation>
    <scope>NUCLEOTIDE SEQUENCE [LARGE SCALE GENOMIC DNA]</scope>
    <source>
        <strain evidence="12">JCM 18476</strain>
    </source>
</reference>
<comment type="catalytic activity">
    <reaction evidence="8 9">
        <text>L-threonine + hydrogencarbonate + ATP = L-threonylcarbamoyladenylate + diphosphate + H2O</text>
        <dbReference type="Rhea" id="RHEA:36407"/>
        <dbReference type="ChEBI" id="CHEBI:15377"/>
        <dbReference type="ChEBI" id="CHEBI:17544"/>
        <dbReference type="ChEBI" id="CHEBI:30616"/>
        <dbReference type="ChEBI" id="CHEBI:33019"/>
        <dbReference type="ChEBI" id="CHEBI:57926"/>
        <dbReference type="ChEBI" id="CHEBI:73682"/>
        <dbReference type="EC" id="2.7.7.87"/>
    </reaction>
</comment>
<name>A0A0K6IHB0_9GAMM</name>
<comment type="function">
    <text evidence="9">Required for the formation of a threonylcarbamoyl group on adenosine at position 37 (t(6)A37) in tRNAs that read codons beginning with adenine. Catalyzes the conversion of L-threonine, HCO(3)(-)/CO(2) and ATP to give threonylcarbamoyl-AMP (TC-AMP) as the acyladenylate intermediate, with the release of diphosphate.</text>
</comment>
<evidence type="ECO:0000256" key="9">
    <source>
        <dbReference type="HAMAP-Rule" id="MF_01852"/>
    </source>
</evidence>
<evidence type="ECO:0000256" key="8">
    <source>
        <dbReference type="ARBA" id="ARBA00048366"/>
    </source>
</evidence>
<dbReference type="EC" id="2.7.7.87" evidence="9"/>
<protein>
    <recommendedName>
        <fullName evidence="9">Threonylcarbamoyl-AMP synthase</fullName>
        <shortName evidence="9">TC-AMP synthase</shortName>
        <ecNumber evidence="9">2.7.7.87</ecNumber>
    </recommendedName>
    <alternativeName>
        <fullName evidence="9">L-threonylcarbamoyladenylate synthase</fullName>
    </alternativeName>
    <alternativeName>
        <fullName evidence="9">t(6)A37 threonylcarbamoyladenosine biosynthesis protein TsaC</fullName>
    </alternativeName>
    <alternativeName>
        <fullName evidence="9">tRNA threonylcarbamoyladenosine biosynthesis protein TsaC</fullName>
    </alternativeName>
</protein>
<dbReference type="InterPro" id="IPR023535">
    <property type="entry name" value="TC-AMP_synthase"/>
</dbReference>
<dbReference type="Proteomes" id="UP000182769">
    <property type="component" value="Unassembled WGS sequence"/>
</dbReference>
<dbReference type="GO" id="GO:0005737">
    <property type="term" value="C:cytoplasm"/>
    <property type="evidence" value="ECO:0007669"/>
    <property type="project" value="UniProtKB-SubCell"/>
</dbReference>
<evidence type="ECO:0000256" key="3">
    <source>
        <dbReference type="ARBA" id="ARBA00022679"/>
    </source>
</evidence>
<dbReference type="GO" id="GO:0002949">
    <property type="term" value="P:tRNA threonylcarbamoyladenosine modification"/>
    <property type="evidence" value="ECO:0007669"/>
    <property type="project" value="UniProtKB-UniRule"/>
</dbReference>
<keyword evidence="5 9" id="KW-0548">Nucleotidyltransferase</keyword>
<evidence type="ECO:0000256" key="4">
    <source>
        <dbReference type="ARBA" id="ARBA00022694"/>
    </source>
</evidence>
<dbReference type="HAMAP" id="MF_01852">
    <property type="entry name" value="TsaC"/>
    <property type="match status" value="1"/>
</dbReference>
<dbReference type="InterPro" id="IPR050156">
    <property type="entry name" value="TC-AMP_synthase_SUA5"/>
</dbReference>
<keyword evidence="6 9" id="KW-0547">Nucleotide-binding</keyword>
<evidence type="ECO:0000256" key="7">
    <source>
        <dbReference type="ARBA" id="ARBA00022840"/>
    </source>
</evidence>
<comment type="subcellular location">
    <subcellularLocation>
        <location evidence="1 9">Cytoplasm</location>
    </subcellularLocation>
</comment>
<keyword evidence="2 9" id="KW-0963">Cytoplasm</keyword>
<dbReference type="PANTHER" id="PTHR17490:SF18">
    <property type="entry name" value="THREONYLCARBAMOYL-AMP SYNTHASE"/>
    <property type="match status" value="1"/>
</dbReference>
<dbReference type="AlphaFoldDB" id="A0A0K6IHB0"/>
<evidence type="ECO:0000313" key="12">
    <source>
        <dbReference type="Proteomes" id="UP000182769"/>
    </source>
</evidence>
<dbReference type="GO" id="GO:0003725">
    <property type="term" value="F:double-stranded RNA binding"/>
    <property type="evidence" value="ECO:0007669"/>
    <property type="project" value="InterPro"/>
</dbReference>
<evidence type="ECO:0000256" key="1">
    <source>
        <dbReference type="ARBA" id="ARBA00004496"/>
    </source>
</evidence>
<dbReference type="EMBL" id="CYHG01000002">
    <property type="protein sequence ID" value="CUB02692.1"/>
    <property type="molecule type" value="Genomic_DNA"/>
</dbReference>
<dbReference type="Pfam" id="PF01300">
    <property type="entry name" value="Sua5_yciO_yrdC"/>
    <property type="match status" value="1"/>
</dbReference>
<dbReference type="GO" id="GO:0000049">
    <property type="term" value="F:tRNA binding"/>
    <property type="evidence" value="ECO:0007669"/>
    <property type="project" value="TreeGrafter"/>
</dbReference>
<keyword evidence="3 9" id="KW-0808">Transferase</keyword>
<dbReference type="GO" id="GO:0006450">
    <property type="term" value="P:regulation of translational fidelity"/>
    <property type="evidence" value="ECO:0007669"/>
    <property type="project" value="TreeGrafter"/>
</dbReference>
<gene>
    <name evidence="9" type="primary">tsaC</name>
    <name evidence="11" type="ORF">Ga0061065_10229</name>
</gene>
<evidence type="ECO:0000259" key="10">
    <source>
        <dbReference type="PROSITE" id="PS51163"/>
    </source>
</evidence>
<evidence type="ECO:0000313" key="11">
    <source>
        <dbReference type="EMBL" id="CUB02692.1"/>
    </source>
</evidence>
<sequence length="185" mass="19978">MLITSDAAQVAEILRDGGVVAYPTEAVWGLGCDPFNEQAVQRILSLKSRPVEKGLILIAGAAQHLTPWQEILEPAEYTRLISVTDRPTSWVVPDTLITPDWVRGQHPGVAIRLSQHEPVQDLCCAYDGVLVSTSANPAGLDPARSREEVMAYFGDALDAIFDASLGDAAQPSQVLDLLSGKQFRA</sequence>
<keyword evidence="7 9" id="KW-0067">ATP-binding</keyword>
<dbReference type="SUPFAM" id="SSF55821">
    <property type="entry name" value="YrdC/RibB"/>
    <property type="match status" value="1"/>
</dbReference>
<evidence type="ECO:0000256" key="5">
    <source>
        <dbReference type="ARBA" id="ARBA00022695"/>
    </source>
</evidence>
<proteinExistence type="inferred from homology"/>
<comment type="similarity">
    <text evidence="9">Belongs to the SUA5 family. TsaC subfamily.</text>
</comment>
<dbReference type="STRING" id="1137284.GCA_001418205_00534"/>
<dbReference type="RefSeq" id="WP_055461666.1">
    <property type="nucleotide sequence ID" value="NZ_CYHG01000002.1"/>
</dbReference>
<organism evidence="11 12">
    <name type="scientific">Marinomonas fungiae</name>
    <dbReference type="NCBI Taxonomy" id="1137284"/>
    <lineage>
        <taxon>Bacteria</taxon>
        <taxon>Pseudomonadati</taxon>
        <taxon>Pseudomonadota</taxon>
        <taxon>Gammaproteobacteria</taxon>
        <taxon>Oceanospirillales</taxon>
        <taxon>Oceanospirillaceae</taxon>
        <taxon>Marinomonas</taxon>
    </lineage>
</organism>
<evidence type="ECO:0000256" key="6">
    <source>
        <dbReference type="ARBA" id="ARBA00022741"/>
    </source>
</evidence>
<dbReference type="PROSITE" id="PS51163">
    <property type="entry name" value="YRDC"/>
    <property type="match status" value="1"/>
</dbReference>
<dbReference type="InterPro" id="IPR006070">
    <property type="entry name" value="Sua5-like_dom"/>
</dbReference>
<dbReference type="GO" id="GO:0061710">
    <property type="term" value="F:L-threonylcarbamoyladenylate synthase"/>
    <property type="evidence" value="ECO:0007669"/>
    <property type="project" value="UniProtKB-EC"/>
</dbReference>
<accession>A0A0K6IHB0</accession>
<dbReference type="InterPro" id="IPR017945">
    <property type="entry name" value="DHBP_synth_RibB-like_a/b_dom"/>
</dbReference>
<keyword evidence="4 9" id="KW-0819">tRNA processing</keyword>
<feature type="domain" description="YrdC-like" evidence="10">
    <location>
        <begin position="4"/>
        <end position="185"/>
    </location>
</feature>
<keyword evidence="12" id="KW-1185">Reference proteome</keyword>
<dbReference type="GO" id="GO:0005524">
    <property type="term" value="F:ATP binding"/>
    <property type="evidence" value="ECO:0007669"/>
    <property type="project" value="UniProtKB-UniRule"/>
</dbReference>
<evidence type="ECO:0000256" key="2">
    <source>
        <dbReference type="ARBA" id="ARBA00022490"/>
    </source>
</evidence>